<reference evidence="1 2" key="1">
    <citation type="journal article" date="2016" name="G3 (Bethesda)">
        <title>First Draft Assembly and Annotation of the Genome of a California Endemic Oak Quercus lobata Nee (Fagaceae).</title>
        <authorList>
            <person name="Sork V.L."/>
            <person name="Fitz-Gibbon S.T."/>
            <person name="Puiu D."/>
            <person name="Crepeau M."/>
            <person name="Gugger P.F."/>
            <person name="Sherman R."/>
            <person name="Stevens K."/>
            <person name="Langley C.H."/>
            <person name="Pellegrini M."/>
            <person name="Salzberg S.L."/>
        </authorList>
    </citation>
    <scope>NUCLEOTIDE SEQUENCE [LARGE SCALE GENOMIC DNA]</scope>
    <source>
        <strain evidence="1 2">cv. SW786</strain>
    </source>
</reference>
<evidence type="ECO:0000313" key="2">
    <source>
        <dbReference type="Proteomes" id="UP000594261"/>
    </source>
</evidence>
<dbReference type="InParanoid" id="A0A7N2MD40"/>
<dbReference type="EnsemblPlants" id="QL08p050352:mrna">
    <property type="protein sequence ID" value="QL08p050352:mrna"/>
    <property type="gene ID" value="QL08p050352"/>
</dbReference>
<accession>A0A7N2MD40</accession>
<reference evidence="1" key="2">
    <citation type="submission" date="2021-01" db="UniProtKB">
        <authorList>
            <consortium name="EnsemblPlants"/>
        </authorList>
    </citation>
    <scope>IDENTIFICATION</scope>
</reference>
<evidence type="ECO:0000313" key="1">
    <source>
        <dbReference type="EnsemblPlants" id="QL08p050352:mrna"/>
    </source>
</evidence>
<dbReference type="Proteomes" id="UP000594261">
    <property type="component" value="Chromosome 8"/>
</dbReference>
<name>A0A7N2MD40_QUELO</name>
<dbReference type="Gramene" id="QL08p050352:mrna">
    <property type="protein sequence ID" value="QL08p050352:mrna"/>
    <property type="gene ID" value="QL08p050352"/>
</dbReference>
<sequence>MISIAIFRATTLMIAKDKKTKPPMSMDIFLPNFLVTHDAPNNATSAANFLWFFKLITNLVRADSDFAVSFIFSASIRFSLGLPSLSCCILLSYTLGAFDKESQSLKIVPVAFDKETAKPKEDEEVVIKDQEADFAEVHSLVKSYASDDGPDDWI</sequence>
<organism evidence="1 2">
    <name type="scientific">Quercus lobata</name>
    <name type="common">Valley oak</name>
    <dbReference type="NCBI Taxonomy" id="97700"/>
    <lineage>
        <taxon>Eukaryota</taxon>
        <taxon>Viridiplantae</taxon>
        <taxon>Streptophyta</taxon>
        <taxon>Embryophyta</taxon>
        <taxon>Tracheophyta</taxon>
        <taxon>Spermatophyta</taxon>
        <taxon>Magnoliopsida</taxon>
        <taxon>eudicotyledons</taxon>
        <taxon>Gunneridae</taxon>
        <taxon>Pentapetalae</taxon>
        <taxon>rosids</taxon>
        <taxon>fabids</taxon>
        <taxon>Fagales</taxon>
        <taxon>Fagaceae</taxon>
        <taxon>Quercus</taxon>
    </lineage>
</organism>
<dbReference type="EMBL" id="LRBV02000008">
    <property type="status" value="NOT_ANNOTATED_CDS"/>
    <property type="molecule type" value="Genomic_DNA"/>
</dbReference>
<keyword evidence="2" id="KW-1185">Reference proteome</keyword>
<dbReference type="AlphaFoldDB" id="A0A7N2MD40"/>
<proteinExistence type="predicted"/>
<protein>
    <submittedName>
        <fullName evidence="1">Uncharacterized protein</fullName>
    </submittedName>
</protein>